<gene>
    <name evidence="1" type="ORF">MM415A00968_0003</name>
    <name evidence="2" type="ORF">MM415B02492_0012</name>
</gene>
<dbReference type="EMBL" id="MT142871">
    <property type="protein sequence ID" value="QJA89819.1"/>
    <property type="molecule type" value="Genomic_DNA"/>
</dbReference>
<dbReference type="EMBL" id="MT142359">
    <property type="protein sequence ID" value="QJA78899.1"/>
    <property type="molecule type" value="Genomic_DNA"/>
</dbReference>
<evidence type="ECO:0000313" key="1">
    <source>
        <dbReference type="EMBL" id="QJA78899.1"/>
    </source>
</evidence>
<sequence>MENKIMLDEAKALETEIRWIRAAGNKVSNLKKRNTLFDQANKLEEKLKNLIADNGIDRRLVYHSHSATFTR</sequence>
<organism evidence="1">
    <name type="scientific">viral metagenome</name>
    <dbReference type="NCBI Taxonomy" id="1070528"/>
    <lineage>
        <taxon>unclassified sequences</taxon>
        <taxon>metagenomes</taxon>
        <taxon>organismal metagenomes</taxon>
    </lineage>
</organism>
<reference evidence="1" key="1">
    <citation type="submission" date="2020-03" db="EMBL/GenBank/DDBJ databases">
        <title>The deep terrestrial virosphere.</title>
        <authorList>
            <person name="Holmfeldt K."/>
            <person name="Nilsson E."/>
            <person name="Simone D."/>
            <person name="Lopez-Fernandez M."/>
            <person name="Wu X."/>
            <person name="de Brujin I."/>
            <person name="Lundin D."/>
            <person name="Andersson A."/>
            <person name="Bertilsson S."/>
            <person name="Dopson M."/>
        </authorList>
    </citation>
    <scope>NUCLEOTIDE SEQUENCE</scope>
    <source>
        <strain evidence="1">MM415A00968</strain>
        <strain evidence="2">MM415B02492</strain>
    </source>
</reference>
<accession>A0A6M3KAL8</accession>
<name>A0A6M3KAL8_9ZZZZ</name>
<proteinExistence type="predicted"/>
<evidence type="ECO:0000313" key="2">
    <source>
        <dbReference type="EMBL" id="QJA89819.1"/>
    </source>
</evidence>
<dbReference type="AlphaFoldDB" id="A0A6M3KAL8"/>
<protein>
    <submittedName>
        <fullName evidence="1">Uncharacterized protein</fullName>
    </submittedName>
</protein>